<evidence type="ECO:0000313" key="3">
    <source>
        <dbReference type="Proteomes" id="UP000326241"/>
    </source>
</evidence>
<dbReference type="Proteomes" id="UP000326241">
    <property type="component" value="Unassembled WGS sequence"/>
</dbReference>
<proteinExistence type="predicted"/>
<dbReference type="PROSITE" id="PS51186">
    <property type="entry name" value="GNAT"/>
    <property type="match status" value="1"/>
</dbReference>
<dbReference type="Pfam" id="PF13302">
    <property type="entry name" value="Acetyltransf_3"/>
    <property type="match status" value="1"/>
</dbReference>
<dbReference type="PANTHER" id="PTHR43415:SF3">
    <property type="entry name" value="GNAT-FAMILY ACETYLTRANSFERASE"/>
    <property type="match status" value="1"/>
</dbReference>
<dbReference type="GO" id="GO:0004145">
    <property type="term" value="F:diamine N-acetyltransferase activity"/>
    <property type="evidence" value="ECO:0007669"/>
    <property type="project" value="UniProtKB-EC"/>
</dbReference>
<dbReference type="AlphaFoldDB" id="A0A5E6SE22"/>
<protein>
    <submittedName>
        <fullName evidence="2">Spermidine N(1)-acetyltransferase</fullName>
        <ecNumber evidence="2">2.3.1.57</ecNumber>
    </submittedName>
</protein>
<evidence type="ECO:0000259" key="1">
    <source>
        <dbReference type="PROSITE" id="PS51186"/>
    </source>
</evidence>
<dbReference type="EC" id="2.3.1.57" evidence="2"/>
<dbReference type="PANTHER" id="PTHR43415">
    <property type="entry name" value="SPERMIDINE N(1)-ACETYLTRANSFERASE"/>
    <property type="match status" value="1"/>
</dbReference>
<accession>A0A5E6SE22</accession>
<dbReference type="EMBL" id="CABVGZ010000018">
    <property type="protein sequence ID" value="VVM78670.1"/>
    <property type="molecule type" value="Genomic_DNA"/>
</dbReference>
<sequence>MKPTLHSASDEVVEIRLLEAADLQSTLDWRNRDENRRWFINSNIIEWDSHVKWFESYSKKSDDFVFVIAADGELVGQCAVYGVDLQRKRAEVGRFLAAPEGAGKGYIKRGCQLLIETCWQQLALDSVFLEVLEENVRAIKLYEKLGFNEVSRNGKLIVLELNRL</sequence>
<feature type="domain" description="N-acetyltransferase" evidence="1">
    <location>
        <begin position="13"/>
        <end position="164"/>
    </location>
</feature>
<organism evidence="2 3">
    <name type="scientific">Pseudomonas fluorescens</name>
    <dbReference type="NCBI Taxonomy" id="294"/>
    <lineage>
        <taxon>Bacteria</taxon>
        <taxon>Pseudomonadati</taxon>
        <taxon>Pseudomonadota</taxon>
        <taxon>Gammaproteobacteria</taxon>
        <taxon>Pseudomonadales</taxon>
        <taxon>Pseudomonadaceae</taxon>
        <taxon>Pseudomonas</taxon>
    </lineage>
</organism>
<gene>
    <name evidence="2" type="primary">speG</name>
    <name evidence="2" type="ORF">PS624_02192</name>
</gene>
<dbReference type="InterPro" id="IPR000182">
    <property type="entry name" value="GNAT_dom"/>
</dbReference>
<dbReference type="Gene3D" id="3.40.630.30">
    <property type="match status" value="1"/>
</dbReference>
<dbReference type="RefSeq" id="WP_150774837.1">
    <property type="nucleotide sequence ID" value="NZ_CABVGZ010000018.1"/>
</dbReference>
<dbReference type="InterPro" id="IPR016181">
    <property type="entry name" value="Acyl_CoA_acyltransferase"/>
</dbReference>
<name>A0A5E6SE22_PSEFL</name>
<keyword evidence="2" id="KW-0808">Transferase</keyword>
<dbReference type="SUPFAM" id="SSF55729">
    <property type="entry name" value="Acyl-CoA N-acyltransferases (Nat)"/>
    <property type="match status" value="1"/>
</dbReference>
<reference evidence="2 3" key="1">
    <citation type="submission" date="2019-09" db="EMBL/GenBank/DDBJ databases">
        <authorList>
            <person name="Chandra G."/>
            <person name="Truman W A."/>
        </authorList>
    </citation>
    <scope>NUCLEOTIDE SEQUENCE [LARGE SCALE GENOMIC DNA]</scope>
    <source>
        <strain evidence="2">PS624</strain>
    </source>
</reference>
<evidence type="ECO:0000313" key="2">
    <source>
        <dbReference type="EMBL" id="VVM78670.1"/>
    </source>
</evidence>
<keyword evidence="2" id="KW-0012">Acyltransferase</keyword>